<evidence type="ECO:0000259" key="1">
    <source>
        <dbReference type="Pfam" id="PF13490"/>
    </source>
</evidence>
<dbReference type="InterPro" id="IPR027383">
    <property type="entry name" value="Znf_put"/>
</dbReference>
<name>A0ABX5NPV4_9HYPH</name>
<evidence type="ECO:0000313" key="3">
    <source>
        <dbReference type="Proteomes" id="UP000247536"/>
    </source>
</evidence>
<comment type="caution">
    <text evidence="2">The sequence shown here is derived from an EMBL/GenBank/DDBJ whole genome shotgun (WGS) entry which is preliminary data.</text>
</comment>
<keyword evidence="3" id="KW-1185">Reference proteome</keyword>
<accession>A0ABX5NPV4</accession>
<sequence>MIKCDEATRLASDRLDRGLTVREGLGLRLHLFGCDKCSQFVRQVQTIRRISRRYVETDGSGRGED</sequence>
<protein>
    <recommendedName>
        <fullName evidence="1">Putative zinc-finger domain-containing protein</fullName>
    </recommendedName>
</protein>
<dbReference type="Proteomes" id="UP000247536">
    <property type="component" value="Unassembled WGS sequence"/>
</dbReference>
<proteinExistence type="predicted"/>
<dbReference type="RefSeq" id="WP_110792537.1">
    <property type="nucleotide sequence ID" value="NZ_QJRY01000005.1"/>
</dbReference>
<dbReference type="Pfam" id="PF13490">
    <property type="entry name" value="zf-HC2"/>
    <property type="match status" value="1"/>
</dbReference>
<evidence type="ECO:0000313" key="2">
    <source>
        <dbReference type="EMBL" id="PYB72536.1"/>
    </source>
</evidence>
<feature type="domain" description="Putative zinc-finger" evidence="1">
    <location>
        <begin position="4"/>
        <end position="37"/>
    </location>
</feature>
<organism evidence="2 3">
    <name type="scientific">Rhizobium wuzhouense</name>
    <dbReference type="NCBI Taxonomy" id="1986026"/>
    <lineage>
        <taxon>Bacteria</taxon>
        <taxon>Pseudomonadati</taxon>
        <taxon>Pseudomonadota</taxon>
        <taxon>Alphaproteobacteria</taxon>
        <taxon>Hyphomicrobiales</taxon>
        <taxon>Rhizobiaceae</taxon>
        <taxon>Rhizobium/Agrobacterium group</taxon>
        <taxon>Rhizobium</taxon>
    </lineage>
</organism>
<dbReference type="EMBL" id="QJRY01000005">
    <property type="protein sequence ID" value="PYB72536.1"/>
    <property type="molecule type" value="Genomic_DNA"/>
</dbReference>
<gene>
    <name evidence="2" type="ORF">DMY87_15560</name>
</gene>
<reference evidence="2 3" key="1">
    <citation type="submission" date="2018-06" db="EMBL/GenBank/DDBJ databases">
        <title>Rhizobium wuzhouense sp. nov., isolated from roots of Oryza officinalis.</title>
        <authorList>
            <person name="Yuan T."/>
        </authorList>
    </citation>
    <scope>NUCLEOTIDE SEQUENCE [LARGE SCALE GENOMIC DNA]</scope>
    <source>
        <strain evidence="2 3">W44</strain>
    </source>
</reference>